<dbReference type="Pfam" id="PF01738">
    <property type="entry name" value="DLH"/>
    <property type="match status" value="1"/>
</dbReference>
<dbReference type="Proteomes" id="UP000645555">
    <property type="component" value="Unassembled WGS sequence"/>
</dbReference>
<dbReference type="Gene3D" id="3.40.50.1820">
    <property type="entry name" value="alpha/beta hydrolase"/>
    <property type="match status" value="1"/>
</dbReference>
<dbReference type="InterPro" id="IPR029058">
    <property type="entry name" value="AB_hydrolase_fold"/>
</dbReference>
<reference evidence="3" key="2">
    <citation type="submission" date="2020-09" db="EMBL/GenBank/DDBJ databases">
        <authorList>
            <person name="Sun Q."/>
            <person name="Ohkuma M."/>
        </authorList>
    </citation>
    <scope>NUCLEOTIDE SEQUENCE</scope>
    <source>
        <strain evidence="3">JCM 4956</strain>
    </source>
</reference>
<evidence type="ECO:0000259" key="2">
    <source>
        <dbReference type="Pfam" id="PF01738"/>
    </source>
</evidence>
<reference evidence="3" key="1">
    <citation type="journal article" date="2014" name="Int. J. Syst. Evol. Microbiol.">
        <title>Complete genome sequence of Corynebacterium casei LMG S-19264T (=DSM 44701T), isolated from a smear-ripened cheese.</title>
        <authorList>
            <consortium name="US DOE Joint Genome Institute (JGI-PGF)"/>
            <person name="Walter F."/>
            <person name="Albersmeier A."/>
            <person name="Kalinowski J."/>
            <person name="Ruckert C."/>
        </authorList>
    </citation>
    <scope>NUCLEOTIDE SEQUENCE</scope>
    <source>
        <strain evidence="3">JCM 4956</strain>
    </source>
</reference>
<accession>A0A918KBJ1</accession>
<evidence type="ECO:0000313" key="4">
    <source>
        <dbReference type="Proteomes" id="UP000645555"/>
    </source>
</evidence>
<dbReference type="EMBL" id="BMWD01000007">
    <property type="protein sequence ID" value="GGX57026.1"/>
    <property type="molecule type" value="Genomic_DNA"/>
</dbReference>
<proteinExistence type="predicted"/>
<evidence type="ECO:0000313" key="3">
    <source>
        <dbReference type="EMBL" id="GGX57026.1"/>
    </source>
</evidence>
<organism evidence="3 4">
    <name type="scientific">Streptomyces fructofermentans</name>
    <dbReference type="NCBI Taxonomy" id="152141"/>
    <lineage>
        <taxon>Bacteria</taxon>
        <taxon>Bacillati</taxon>
        <taxon>Actinomycetota</taxon>
        <taxon>Actinomycetes</taxon>
        <taxon>Kitasatosporales</taxon>
        <taxon>Streptomycetaceae</taxon>
        <taxon>Streptomyces</taxon>
    </lineage>
</organism>
<dbReference type="RefSeq" id="WP_229916147.1">
    <property type="nucleotide sequence ID" value="NZ_BMWD01000007.1"/>
</dbReference>
<comment type="caution">
    <text evidence="3">The sequence shown here is derived from an EMBL/GenBank/DDBJ whole genome shotgun (WGS) entry which is preliminary data.</text>
</comment>
<feature type="region of interest" description="Disordered" evidence="1">
    <location>
        <begin position="1"/>
        <end position="31"/>
    </location>
</feature>
<evidence type="ECO:0000256" key="1">
    <source>
        <dbReference type="SAM" id="MobiDB-lite"/>
    </source>
</evidence>
<dbReference type="GO" id="GO:0016787">
    <property type="term" value="F:hydrolase activity"/>
    <property type="evidence" value="ECO:0007669"/>
    <property type="project" value="UniProtKB-KW"/>
</dbReference>
<feature type="domain" description="Dienelactone hydrolase" evidence="2">
    <location>
        <begin position="39"/>
        <end position="160"/>
    </location>
</feature>
<dbReference type="SUPFAM" id="SSF53474">
    <property type="entry name" value="alpha/beta-Hydrolases"/>
    <property type="match status" value="1"/>
</dbReference>
<gene>
    <name evidence="3" type="ORF">GCM10010515_25690</name>
</gene>
<dbReference type="InterPro" id="IPR002925">
    <property type="entry name" value="Dienelactn_hydro"/>
</dbReference>
<sequence length="289" mass="30678">MTRPGPPVSPLTPEWRRRSFTGGDEGSSRVSTYDCYERGTRGPGVVLLPELPGITPEVLGLGDHLVAEGYTVTIPSLFGEPGREGTALRAAAVAARVCVSAEFRAFALNADRPVAGFLRALARDVAARRPGHGVGVVGLCFTGGFALAAAVEPAVLAAVLSQPSVPLSVSPARRADAGVSETELRSVHERTRKDELCVLGLRFSRDMLSPEQRFATLGARLGDGFRVIPLSSERDNPGGFGRFAHSVLTREVRETPGHPARRARADVVAFLDERLKGGDGRPTHATPTD</sequence>
<keyword evidence="4" id="KW-1185">Reference proteome</keyword>
<protein>
    <submittedName>
        <fullName evidence="3">Dienelactone hydrolase</fullName>
    </submittedName>
</protein>
<feature type="compositionally biased region" description="Pro residues" evidence="1">
    <location>
        <begin position="1"/>
        <end position="10"/>
    </location>
</feature>
<keyword evidence="3" id="KW-0378">Hydrolase</keyword>
<name>A0A918KBJ1_9ACTN</name>
<dbReference type="AlphaFoldDB" id="A0A918KBJ1"/>